<organism evidence="2">
    <name type="scientific">Physcomitrium patens</name>
    <name type="common">Spreading-leaved earth moss</name>
    <name type="synonym">Physcomitrella patens</name>
    <dbReference type="NCBI Taxonomy" id="3218"/>
    <lineage>
        <taxon>Eukaryota</taxon>
        <taxon>Viridiplantae</taxon>
        <taxon>Streptophyta</taxon>
        <taxon>Embryophyta</taxon>
        <taxon>Bryophyta</taxon>
        <taxon>Bryophytina</taxon>
        <taxon>Bryopsida</taxon>
        <taxon>Funariidae</taxon>
        <taxon>Funariales</taxon>
        <taxon>Funariaceae</taxon>
        <taxon>Physcomitrium</taxon>
    </lineage>
</organism>
<evidence type="ECO:0000313" key="3">
    <source>
        <dbReference type="EnsemblPlants" id="PAC:32938325.CDS.1"/>
    </source>
</evidence>
<gene>
    <name evidence="2" type="ORF">PHYPA_024118</name>
</gene>
<feature type="region of interest" description="Disordered" evidence="1">
    <location>
        <begin position="127"/>
        <end position="152"/>
    </location>
</feature>
<dbReference type="PaxDb" id="3218-PP1S20_247V6.1"/>
<dbReference type="EMBL" id="ABEU02000019">
    <property type="protein sequence ID" value="PNR34301.1"/>
    <property type="molecule type" value="Genomic_DNA"/>
</dbReference>
<sequence>MPALLQCAECQNAPSDLLLEFHKPTLPSNTRLALTNSAVLVLSRNAASINASSQPGADHQSADPIHSVTAIGHPRIALSYRTTAGNTHGLRRPKTSLQPELGFPQNLTATSRQHLIWRVAEAIPPPATMQQCGSTSSATTRRSTQRLIEAGV</sequence>
<reference evidence="2 4" key="2">
    <citation type="journal article" date="2018" name="Plant J.">
        <title>The Physcomitrella patens chromosome-scale assembly reveals moss genome structure and evolution.</title>
        <authorList>
            <person name="Lang D."/>
            <person name="Ullrich K.K."/>
            <person name="Murat F."/>
            <person name="Fuchs J."/>
            <person name="Jenkins J."/>
            <person name="Haas F.B."/>
            <person name="Piednoel M."/>
            <person name="Gundlach H."/>
            <person name="Van Bel M."/>
            <person name="Meyberg R."/>
            <person name="Vives C."/>
            <person name="Morata J."/>
            <person name="Symeonidi A."/>
            <person name="Hiss M."/>
            <person name="Muchero W."/>
            <person name="Kamisugi Y."/>
            <person name="Saleh O."/>
            <person name="Blanc G."/>
            <person name="Decker E.L."/>
            <person name="van Gessel N."/>
            <person name="Grimwood J."/>
            <person name="Hayes R.D."/>
            <person name="Graham S.W."/>
            <person name="Gunter L.E."/>
            <person name="McDaniel S.F."/>
            <person name="Hoernstein S.N.W."/>
            <person name="Larsson A."/>
            <person name="Li F.W."/>
            <person name="Perroud P.F."/>
            <person name="Phillips J."/>
            <person name="Ranjan P."/>
            <person name="Rokshar D.S."/>
            <person name="Rothfels C.J."/>
            <person name="Schneider L."/>
            <person name="Shu S."/>
            <person name="Stevenson D.W."/>
            <person name="Thummler F."/>
            <person name="Tillich M."/>
            <person name="Villarreal Aguilar J.C."/>
            <person name="Widiez T."/>
            <person name="Wong G.K."/>
            <person name="Wymore A."/>
            <person name="Zhang Y."/>
            <person name="Zimmer A.D."/>
            <person name="Quatrano R.S."/>
            <person name="Mayer K.F.X."/>
            <person name="Goodstein D."/>
            <person name="Casacuberta J.M."/>
            <person name="Vandepoele K."/>
            <person name="Reski R."/>
            <person name="Cuming A.C."/>
            <person name="Tuskan G.A."/>
            <person name="Maumus F."/>
            <person name="Salse J."/>
            <person name="Schmutz J."/>
            <person name="Rensing S.A."/>
        </authorList>
    </citation>
    <scope>NUCLEOTIDE SEQUENCE [LARGE SCALE GENOMIC DNA]</scope>
    <source>
        <strain evidence="3 4">cv. Gransden 2004</strain>
    </source>
</reference>
<accession>A0A2K1IYF3</accession>
<dbReference type="Proteomes" id="UP000006727">
    <property type="component" value="Chromosome 19"/>
</dbReference>
<evidence type="ECO:0000256" key="1">
    <source>
        <dbReference type="SAM" id="MobiDB-lite"/>
    </source>
</evidence>
<name>A0A2K1IYF3_PHYPA</name>
<reference evidence="3" key="3">
    <citation type="submission" date="2020-12" db="UniProtKB">
        <authorList>
            <consortium name="EnsemblPlants"/>
        </authorList>
    </citation>
    <scope>IDENTIFICATION</scope>
</reference>
<proteinExistence type="predicted"/>
<dbReference type="EnsemblPlants" id="Pp3c19_14299V3.1">
    <property type="protein sequence ID" value="PAC:32938325.CDS.1"/>
    <property type="gene ID" value="Pp3c19_14299"/>
</dbReference>
<dbReference type="InParanoid" id="A0A2K1IYF3"/>
<evidence type="ECO:0000313" key="4">
    <source>
        <dbReference type="Proteomes" id="UP000006727"/>
    </source>
</evidence>
<evidence type="ECO:0000313" key="2">
    <source>
        <dbReference type="EMBL" id="PNR34301.1"/>
    </source>
</evidence>
<keyword evidence="4" id="KW-1185">Reference proteome</keyword>
<reference evidence="2 4" key="1">
    <citation type="journal article" date="2008" name="Science">
        <title>The Physcomitrella genome reveals evolutionary insights into the conquest of land by plants.</title>
        <authorList>
            <person name="Rensing S."/>
            <person name="Lang D."/>
            <person name="Zimmer A."/>
            <person name="Terry A."/>
            <person name="Salamov A."/>
            <person name="Shapiro H."/>
            <person name="Nishiyama T."/>
            <person name="Perroud P.-F."/>
            <person name="Lindquist E."/>
            <person name="Kamisugi Y."/>
            <person name="Tanahashi T."/>
            <person name="Sakakibara K."/>
            <person name="Fujita T."/>
            <person name="Oishi K."/>
            <person name="Shin-I T."/>
            <person name="Kuroki Y."/>
            <person name="Toyoda A."/>
            <person name="Suzuki Y."/>
            <person name="Hashimoto A."/>
            <person name="Yamaguchi K."/>
            <person name="Sugano A."/>
            <person name="Kohara Y."/>
            <person name="Fujiyama A."/>
            <person name="Anterola A."/>
            <person name="Aoki S."/>
            <person name="Ashton N."/>
            <person name="Barbazuk W.B."/>
            <person name="Barker E."/>
            <person name="Bennetzen J."/>
            <person name="Bezanilla M."/>
            <person name="Blankenship R."/>
            <person name="Cho S.H."/>
            <person name="Dutcher S."/>
            <person name="Estelle M."/>
            <person name="Fawcett J.A."/>
            <person name="Gundlach H."/>
            <person name="Hanada K."/>
            <person name="Heyl A."/>
            <person name="Hicks K.A."/>
            <person name="Hugh J."/>
            <person name="Lohr M."/>
            <person name="Mayer K."/>
            <person name="Melkozernov A."/>
            <person name="Murata T."/>
            <person name="Nelson D."/>
            <person name="Pils B."/>
            <person name="Prigge M."/>
            <person name="Reiss B."/>
            <person name="Renner T."/>
            <person name="Rombauts S."/>
            <person name="Rushton P."/>
            <person name="Sanderfoot A."/>
            <person name="Schween G."/>
            <person name="Shiu S.-H."/>
            <person name="Stueber K."/>
            <person name="Theodoulou F.L."/>
            <person name="Tu H."/>
            <person name="Van de Peer Y."/>
            <person name="Verrier P.J."/>
            <person name="Waters E."/>
            <person name="Wood A."/>
            <person name="Yang L."/>
            <person name="Cove D."/>
            <person name="Cuming A."/>
            <person name="Hasebe M."/>
            <person name="Lucas S."/>
            <person name="Mishler D.B."/>
            <person name="Reski R."/>
            <person name="Grigoriev I."/>
            <person name="Quatrano R.S."/>
            <person name="Boore J.L."/>
        </authorList>
    </citation>
    <scope>NUCLEOTIDE SEQUENCE [LARGE SCALE GENOMIC DNA]</scope>
    <source>
        <strain evidence="3 4">cv. Gransden 2004</strain>
    </source>
</reference>
<dbReference type="Gramene" id="Pp3c19_14299V3.1">
    <property type="protein sequence ID" value="PAC:32938325.CDS.1"/>
    <property type="gene ID" value="Pp3c19_14299"/>
</dbReference>
<dbReference type="AlphaFoldDB" id="A0A2K1IYF3"/>
<protein>
    <submittedName>
        <fullName evidence="2 3">Uncharacterized protein</fullName>
    </submittedName>
</protein>